<organism evidence="2 3">
    <name type="scientific">Sporothrix stenoceras</name>
    <dbReference type="NCBI Taxonomy" id="5173"/>
    <lineage>
        <taxon>Eukaryota</taxon>
        <taxon>Fungi</taxon>
        <taxon>Dikarya</taxon>
        <taxon>Ascomycota</taxon>
        <taxon>Pezizomycotina</taxon>
        <taxon>Sordariomycetes</taxon>
        <taxon>Sordariomycetidae</taxon>
        <taxon>Ophiostomatales</taxon>
        <taxon>Ophiostomataceae</taxon>
        <taxon>Sporothrix</taxon>
    </lineage>
</organism>
<proteinExistence type="predicted"/>
<feature type="compositionally biased region" description="Polar residues" evidence="1">
    <location>
        <begin position="87"/>
        <end position="96"/>
    </location>
</feature>
<reference evidence="2 3" key="1">
    <citation type="journal article" date="2024" name="IMA Fungus">
        <title>IMA Genome - F19 : A genome assembly and annotation guide to empower mycologists, including annotated draft genome sequences of Ceratocystis pirilliformis, Diaporthe australafricana, Fusarium ophioides, Paecilomyces lecythidis, and Sporothrix stenoceras.</title>
        <authorList>
            <person name="Aylward J."/>
            <person name="Wilson A.M."/>
            <person name="Visagie C.M."/>
            <person name="Spraker J."/>
            <person name="Barnes I."/>
            <person name="Buitendag C."/>
            <person name="Ceriani C."/>
            <person name="Del Mar Angel L."/>
            <person name="du Plessis D."/>
            <person name="Fuchs T."/>
            <person name="Gasser K."/>
            <person name="Kramer D."/>
            <person name="Li W."/>
            <person name="Munsamy K."/>
            <person name="Piso A."/>
            <person name="Price J.L."/>
            <person name="Sonnekus B."/>
            <person name="Thomas C."/>
            <person name="van der Nest A."/>
            <person name="van Dijk A."/>
            <person name="van Heerden A."/>
            <person name="van Vuuren N."/>
            <person name="Yilmaz N."/>
            <person name="Duong T.A."/>
            <person name="van der Merwe N.A."/>
            <person name="Wingfield M.J."/>
            <person name="Wingfield B.D."/>
        </authorList>
    </citation>
    <scope>NUCLEOTIDE SEQUENCE [LARGE SCALE GENOMIC DNA]</scope>
    <source>
        <strain evidence="2 3">CMW 5346</strain>
    </source>
</reference>
<feature type="region of interest" description="Disordered" evidence="1">
    <location>
        <begin position="44"/>
        <end position="107"/>
    </location>
</feature>
<evidence type="ECO:0000256" key="1">
    <source>
        <dbReference type="SAM" id="MobiDB-lite"/>
    </source>
</evidence>
<feature type="compositionally biased region" description="Basic and acidic residues" evidence="1">
    <location>
        <begin position="53"/>
        <end position="63"/>
    </location>
</feature>
<sequence length="177" mass="19622">MICNAPDSADAFRFYYSHAPKHRPQIAAGVKGLEVGRAALDDVVTSSVPKTTPDNKSKKRKEEPDDMTPLKKKPTALTVLSMANADGANTTTNQRQQQEKPMGKGKPSASIIAAYEIRKINTGMVTQDLAARVLFEAGFTSKRVEAVLYQSGYLDEFCWWDEVNSRSKFTVMMPFLD</sequence>
<evidence type="ECO:0000313" key="2">
    <source>
        <dbReference type="EMBL" id="KAL1887568.1"/>
    </source>
</evidence>
<keyword evidence="3" id="KW-1185">Reference proteome</keyword>
<evidence type="ECO:0008006" key="4">
    <source>
        <dbReference type="Google" id="ProtNLM"/>
    </source>
</evidence>
<evidence type="ECO:0000313" key="3">
    <source>
        <dbReference type="Proteomes" id="UP001583186"/>
    </source>
</evidence>
<dbReference type="Proteomes" id="UP001583186">
    <property type="component" value="Unassembled WGS sequence"/>
</dbReference>
<dbReference type="EMBL" id="JAWCUI010000115">
    <property type="protein sequence ID" value="KAL1887568.1"/>
    <property type="molecule type" value="Genomic_DNA"/>
</dbReference>
<protein>
    <recommendedName>
        <fullName evidence="4">UBA domain-containing protein</fullName>
    </recommendedName>
</protein>
<comment type="caution">
    <text evidence="2">The sequence shown here is derived from an EMBL/GenBank/DDBJ whole genome shotgun (WGS) entry which is preliminary data.</text>
</comment>
<gene>
    <name evidence="2" type="ORF">Sste5346_010121</name>
</gene>
<accession>A0ABR3YH98</accession>
<name>A0ABR3YH98_9PEZI</name>